<feature type="region of interest" description="Disordered" evidence="1">
    <location>
        <begin position="239"/>
        <end position="293"/>
    </location>
</feature>
<organism evidence="2 3">
    <name type="scientific">Volvox reticuliferus</name>
    <dbReference type="NCBI Taxonomy" id="1737510"/>
    <lineage>
        <taxon>Eukaryota</taxon>
        <taxon>Viridiplantae</taxon>
        <taxon>Chlorophyta</taxon>
        <taxon>core chlorophytes</taxon>
        <taxon>Chlorophyceae</taxon>
        <taxon>CS clade</taxon>
        <taxon>Chlamydomonadales</taxon>
        <taxon>Volvocaceae</taxon>
        <taxon>Volvox</taxon>
    </lineage>
</organism>
<protein>
    <submittedName>
        <fullName evidence="2">Uncharacterized protein</fullName>
    </submittedName>
</protein>
<feature type="compositionally biased region" description="Low complexity" evidence="1">
    <location>
        <begin position="359"/>
        <end position="369"/>
    </location>
</feature>
<dbReference type="AlphaFoldDB" id="A0A8J4DCI6"/>
<feature type="region of interest" description="Disordered" evidence="1">
    <location>
        <begin position="346"/>
        <end position="430"/>
    </location>
</feature>
<dbReference type="InterPro" id="IPR000253">
    <property type="entry name" value="FHA_dom"/>
</dbReference>
<feature type="compositionally biased region" description="Polar residues" evidence="1">
    <location>
        <begin position="78"/>
        <end position="95"/>
    </location>
</feature>
<dbReference type="InterPro" id="IPR050923">
    <property type="entry name" value="Cell_Proc_Reg/RNA_Proc"/>
</dbReference>
<evidence type="ECO:0000313" key="2">
    <source>
        <dbReference type="EMBL" id="GIM00226.1"/>
    </source>
</evidence>
<name>A0A8J4DCI6_9CHLO</name>
<dbReference type="Proteomes" id="UP000722791">
    <property type="component" value="Unassembled WGS sequence"/>
</dbReference>
<dbReference type="PANTHER" id="PTHR23308">
    <property type="entry name" value="NUCLEAR INHIBITOR OF PROTEIN PHOSPHATASE-1"/>
    <property type="match status" value="1"/>
</dbReference>
<proteinExistence type="predicted"/>
<comment type="caution">
    <text evidence="2">The sequence shown here is derived from an EMBL/GenBank/DDBJ whole genome shotgun (WGS) entry which is preliminary data.</text>
</comment>
<reference evidence="2" key="1">
    <citation type="journal article" date="2021" name="Proc. Natl. Acad. Sci. U.S.A.">
        <title>Three genomes in the algal genus Volvox reveal the fate of a haploid sex-determining region after a transition to homothallism.</title>
        <authorList>
            <person name="Yamamoto K."/>
            <person name="Hamaji T."/>
            <person name="Kawai-Toyooka H."/>
            <person name="Matsuzaki R."/>
            <person name="Takahashi F."/>
            <person name="Nishimura Y."/>
            <person name="Kawachi M."/>
            <person name="Noguchi H."/>
            <person name="Minakuchi Y."/>
            <person name="Umen J.G."/>
            <person name="Toyoda A."/>
            <person name="Nozaki H."/>
        </authorList>
    </citation>
    <scope>NUCLEOTIDE SEQUENCE</scope>
    <source>
        <strain evidence="2">NIES-3785</strain>
    </source>
</reference>
<dbReference type="Gene3D" id="2.60.200.20">
    <property type="match status" value="1"/>
</dbReference>
<evidence type="ECO:0000313" key="3">
    <source>
        <dbReference type="Proteomes" id="UP000722791"/>
    </source>
</evidence>
<dbReference type="InterPro" id="IPR008984">
    <property type="entry name" value="SMAD_FHA_dom_sf"/>
</dbReference>
<dbReference type="Pfam" id="PF00498">
    <property type="entry name" value="FHA"/>
    <property type="match status" value="1"/>
</dbReference>
<feature type="region of interest" description="Disordered" evidence="1">
    <location>
        <begin position="57"/>
        <end position="108"/>
    </location>
</feature>
<feature type="region of interest" description="Disordered" evidence="1">
    <location>
        <begin position="1"/>
        <end position="21"/>
    </location>
</feature>
<gene>
    <name evidence="2" type="ORF">Vretimale_5377</name>
</gene>
<dbReference type="FunFam" id="2.60.200.20:FF:000019">
    <property type="entry name" value="Nuclear inhibitor of protein phosphatase"/>
    <property type="match status" value="1"/>
</dbReference>
<dbReference type="SMART" id="SM00240">
    <property type="entry name" value="FHA"/>
    <property type="match status" value="1"/>
</dbReference>
<feature type="compositionally biased region" description="Low complexity" evidence="1">
    <location>
        <begin position="239"/>
        <end position="257"/>
    </location>
</feature>
<feature type="compositionally biased region" description="Basic and acidic residues" evidence="1">
    <location>
        <begin position="405"/>
        <end position="414"/>
    </location>
</feature>
<accession>A0A8J4DCI6</accession>
<sequence length="430" mass="44000">MDRWIDADDDISARSRGPPQGRVARLGLAGFVQSQGSLGTENAKTFGKIEVVQSKREQRKAEATRLMPPPKLPEGTATEASTSVPADAPSIQSLPAATGPPKCQVPDWAVEPTAGSRLLVYKDGQVIQEVPLVKIVTVFGRVDALADVVLDHPSISRQHATAAFHGARGTWMITDLGSTHGTFLGDRPLAKNEPTELVPGVELRFAASTRRYKLPPAPPGPQSRTAALNAGVVAAAAADVPGSGSGDVSSGTASASAREMPPPPPPKRPRVCFADDADAGGHNGGSGEDVKPAMSAAAGRPRQLENIIGFSDGRDFVARVGPRAAAPAEGRFAGAVATTIVLSPKGPPASAAMATTPRASSIGSGDAVVSGGGSSPRPPSSAHGGAGAGAGATATTEVRPQLRQFVDRIRKEIPRGGGGTLYEQLPPPSR</sequence>
<dbReference type="SUPFAM" id="SSF49879">
    <property type="entry name" value="SMAD/FHA domain"/>
    <property type="match status" value="1"/>
</dbReference>
<dbReference type="OrthoDB" id="444265at2759"/>
<evidence type="ECO:0000256" key="1">
    <source>
        <dbReference type="SAM" id="MobiDB-lite"/>
    </source>
</evidence>
<dbReference type="PROSITE" id="PS50006">
    <property type="entry name" value="FHA_DOMAIN"/>
    <property type="match status" value="1"/>
</dbReference>
<dbReference type="EMBL" id="BNCQ01000007">
    <property type="protein sequence ID" value="GIM00226.1"/>
    <property type="molecule type" value="Genomic_DNA"/>
</dbReference>